<keyword evidence="2" id="KW-0687">Ribonucleoprotein</keyword>
<proteinExistence type="predicted"/>
<geneLocation type="nucleomorph" evidence="2"/>
<dbReference type="RefSeq" id="XP_001713496.1">
    <property type="nucleotide sequence ID" value="XM_001713444.1"/>
</dbReference>
<keyword evidence="2" id="KW-0542">Nucleomorph</keyword>
<gene>
    <name evidence="2" type="primary">snrpD1</name>
</gene>
<protein>
    <submittedName>
        <fullName evidence="2">Probable small nuclear ribonucleoprotein D1</fullName>
    </submittedName>
</protein>
<dbReference type="Proteomes" id="UP000242167">
    <property type="component" value="Nucleomorph 3"/>
</dbReference>
<reference evidence="2 3" key="1">
    <citation type="journal article" date="2001" name="Nature">
        <title>The highly reduced genome of an enslaved algal nucleus.</title>
        <authorList>
            <person name="Douglas S."/>
            <person name="Zauner S."/>
            <person name="Fraunholz M."/>
            <person name="Beaton M."/>
            <person name="Penny S."/>
            <person name="Deng L."/>
            <person name="Wu X."/>
            <person name="Reith M."/>
            <person name="Cavalier-Smith T."/>
            <person name="Maier U."/>
        </authorList>
    </citation>
    <scope>NUCLEOTIDE SEQUENCE [LARGE SCALE GENOMIC DNA]</scope>
</reference>
<dbReference type="GO" id="GO:1990904">
    <property type="term" value="C:ribonucleoprotein complex"/>
    <property type="evidence" value="ECO:0007669"/>
    <property type="project" value="UniProtKB-KW"/>
</dbReference>
<dbReference type="Pfam" id="PF01423">
    <property type="entry name" value="LSM"/>
    <property type="match status" value="1"/>
</dbReference>
<accession>Q98S70</accession>
<evidence type="ECO:0000313" key="3">
    <source>
        <dbReference type="Proteomes" id="UP000242167"/>
    </source>
</evidence>
<evidence type="ECO:0000313" key="2">
    <source>
        <dbReference type="EMBL" id="AAK39798.1"/>
    </source>
</evidence>
<dbReference type="SUPFAM" id="SSF50182">
    <property type="entry name" value="Sm-like ribonucleoproteins"/>
    <property type="match status" value="1"/>
</dbReference>
<dbReference type="EMBL" id="AF083031">
    <property type="protein sequence ID" value="AAK39798.1"/>
    <property type="molecule type" value="Genomic_DNA"/>
</dbReference>
<dbReference type="PIR" id="D90127">
    <property type="entry name" value="D90127"/>
</dbReference>
<dbReference type="GeneID" id="857279"/>
<organism evidence="2 3">
    <name type="scientific">Guillardia theta</name>
    <name type="common">Cryptophyte</name>
    <name type="synonym">Cryptomonas phi</name>
    <dbReference type="NCBI Taxonomy" id="55529"/>
    <lineage>
        <taxon>Eukaryota</taxon>
        <taxon>Cryptophyceae</taxon>
        <taxon>Pyrenomonadales</taxon>
        <taxon>Geminigeraceae</taxon>
        <taxon>Guillardia</taxon>
    </lineage>
</organism>
<dbReference type="PROSITE" id="PS52002">
    <property type="entry name" value="SM"/>
    <property type="match status" value="1"/>
</dbReference>
<dbReference type="AlphaFoldDB" id="Q98S70"/>
<evidence type="ECO:0000259" key="1">
    <source>
        <dbReference type="PROSITE" id="PS52002"/>
    </source>
</evidence>
<dbReference type="InterPro" id="IPR010920">
    <property type="entry name" value="LSM_dom_sf"/>
</dbReference>
<dbReference type="GO" id="GO:0003723">
    <property type="term" value="F:RNA binding"/>
    <property type="evidence" value="ECO:0007669"/>
    <property type="project" value="InterPro"/>
</dbReference>
<name>Q98S70_GUITH</name>
<sequence>MKIYNFIKQLKGEEIIIELKNNIIIMGVIVNVDKNMNLKVSNISDIDIDGQKFFKGNLSIRFNNIRIMVLPSKIELR</sequence>
<feature type="domain" description="Sm" evidence="1">
    <location>
        <begin position="2"/>
        <end position="74"/>
    </location>
</feature>
<dbReference type="InterPro" id="IPR001163">
    <property type="entry name" value="Sm_dom_euk/arc"/>
</dbReference>
<dbReference type="SMART" id="SM00651">
    <property type="entry name" value="Sm"/>
    <property type="match status" value="1"/>
</dbReference>
<dbReference type="InterPro" id="IPR047575">
    <property type="entry name" value="Sm"/>
</dbReference>
<dbReference type="Gene3D" id="2.30.30.100">
    <property type="match status" value="1"/>
</dbReference>